<name>A0AAV3JMY1_STRAG</name>
<gene>
    <name evidence="1" type="ORF">SAG0055_03340</name>
</gene>
<comment type="caution">
    <text evidence="1">The sequence shown here is derived from an EMBL/GenBank/DDBJ whole genome shotgun (WGS) entry which is preliminary data.</text>
</comment>
<accession>A0AAV3JMY1</accession>
<reference evidence="1 2" key="1">
    <citation type="submission" date="2012-10" db="EMBL/GenBank/DDBJ databases">
        <authorList>
            <person name="Zadoks R.N."/>
            <person name="Moroni P."/>
            <person name="Richards V.P."/>
            <person name="Durkin S.A.S."/>
            <person name="Kim M."/>
            <person name="Pavinski Bitar P.D."/>
            <person name="Stanhope M.J."/>
            <person name="Town C.D."/>
            <person name="Venter J.C."/>
        </authorList>
    </citation>
    <scope>NUCLEOTIDE SEQUENCE [LARGE SCALE GENOMIC DNA]</scope>
    <source>
        <strain evidence="1 2">CCUG 29376</strain>
    </source>
</reference>
<dbReference type="AlphaFoldDB" id="A0AAV3JMY1"/>
<dbReference type="Proteomes" id="UP000015267">
    <property type="component" value="Unassembled WGS sequence"/>
</dbReference>
<proteinExistence type="predicted"/>
<organism evidence="1 2">
    <name type="scientific">Streptococcus agalactiae CCUG 29376</name>
    <dbReference type="NCBI Taxonomy" id="1105255"/>
    <lineage>
        <taxon>Bacteria</taxon>
        <taxon>Bacillati</taxon>
        <taxon>Bacillota</taxon>
        <taxon>Bacilli</taxon>
        <taxon>Lactobacillales</taxon>
        <taxon>Streptococcaceae</taxon>
        <taxon>Streptococcus</taxon>
    </lineage>
</organism>
<sequence>MSFLFDVEGNENTLFEVFKIPKTKDIVFEKFNEMISCFQFCVGVGLLKDVDDILFAFENDFKDSLKKRMNLL</sequence>
<evidence type="ECO:0000313" key="1">
    <source>
        <dbReference type="EMBL" id="EPW15570.1"/>
    </source>
</evidence>
<dbReference type="EMBL" id="ANDB01000021">
    <property type="protein sequence ID" value="EPW15570.1"/>
    <property type="molecule type" value="Genomic_DNA"/>
</dbReference>
<evidence type="ECO:0000313" key="2">
    <source>
        <dbReference type="Proteomes" id="UP000015267"/>
    </source>
</evidence>
<protein>
    <submittedName>
        <fullName evidence="1">CpsL protein</fullName>
    </submittedName>
</protein>